<dbReference type="Gene3D" id="3.30.70.100">
    <property type="match status" value="1"/>
</dbReference>
<dbReference type="EMBL" id="LAZR01001130">
    <property type="protein sequence ID" value="KKN50164.1"/>
    <property type="molecule type" value="Genomic_DNA"/>
</dbReference>
<dbReference type="AlphaFoldDB" id="A0A0F9R5Z1"/>
<dbReference type="InterPro" id="IPR011008">
    <property type="entry name" value="Dimeric_a/b-barrel"/>
</dbReference>
<name>A0A0F9R5Z1_9ZZZZ</name>
<protein>
    <recommendedName>
        <fullName evidence="2">NIPSNAP domain-containing protein</fullName>
    </recommendedName>
</protein>
<evidence type="ECO:0008006" key="2">
    <source>
        <dbReference type="Google" id="ProtNLM"/>
    </source>
</evidence>
<proteinExistence type="predicted"/>
<comment type="caution">
    <text evidence="1">The sequence shown here is derived from an EMBL/GenBank/DDBJ whole genome shotgun (WGS) entry which is preliminary data.</text>
</comment>
<gene>
    <name evidence="1" type="ORF">LCGC14_0635440</name>
</gene>
<reference evidence="1" key="1">
    <citation type="journal article" date="2015" name="Nature">
        <title>Complex archaea that bridge the gap between prokaryotes and eukaryotes.</title>
        <authorList>
            <person name="Spang A."/>
            <person name="Saw J.H."/>
            <person name="Jorgensen S.L."/>
            <person name="Zaremba-Niedzwiedzka K."/>
            <person name="Martijn J."/>
            <person name="Lind A.E."/>
            <person name="van Eijk R."/>
            <person name="Schleper C."/>
            <person name="Guy L."/>
            <person name="Ettema T.J."/>
        </authorList>
    </citation>
    <scope>NUCLEOTIDE SEQUENCE</scope>
</reference>
<accession>A0A0F9R5Z1</accession>
<organism evidence="1">
    <name type="scientific">marine sediment metagenome</name>
    <dbReference type="NCBI Taxonomy" id="412755"/>
    <lineage>
        <taxon>unclassified sequences</taxon>
        <taxon>metagenomes</taxon>
        <taxon>ecological metagenomes</taxon>
    </lineage>
</organism>
<evidence type="ECO:0000313" key="1">
    <source>
        <dbReference type="EMBL" id="KKN50164.1"/>
    </source>
</evidence>
<sequence>MIYLEQTLNITPASPDIRDEYIKVAQELLIPACKRLGARLVTAWNGNYEWVMQTTQIFEFDDIEALKNFRIKASQDREWGEYTAQLEVFSPERRTRLLEPIGAVPPEVLHKAIEDSQKTPLRVYSMAILEVNPGKMSDFIAGVAAGYKVFPIIASWRPIAGSPNEVIDLWKGDVLFSTEAMAYRPFSKEQQWVRQLRENAPKERIVPLYALPYSPLR</sequence>
<dbReference type="SUPFAM" id="SSF54909">
    <property type="entry name" value="Dimeric alpha+beta barrel"/>
    <property type="match status" value="1"/>
</dbReference>